<evidence type="ECO:0008006" key="4">
    <source>
        <dbReference type="Google" id="ProtNLM"/>
    </source>
</evidence>
<dbReference type="EMBL" id="JBHUFU010000002">
    <property type="protein sequence ID" value="MFD1829106.1"/>
    <property type="molecule type" value="Genomic_DNA"/>
</dbReference>
<sequence length="680" mass="72883">MSTARSVSSGPGGERVLEDTARAGQPESGFRDNQQWVGQGTAFMGDVYGDAHFHAAAATEEVVKPRLREGPYPADEVSGKLSGFVEPPSHATCRKALDRRILLLRAEDGTGASTAAFALLAERHGTAGITGLDPMEDPARWRPKDARGYLLLGLSQDAADSLGGVVLRGLAELLRQAGAHLVVTVGREVGLPAETCAWQVVHVPPPPYDVAVNRLRTMAGAGELTGEQLSTALGHLASREFADHLRAHPLPGDSVELAEELREVAASGEPAVTVLERLRLGSDSAARAALDKARHSADAVSLIAAVALLHRRDRTVIERFAAELRPLLHERAGVGPAADQPERSDVLGPSLEDRLTAVGAELLPPESGTARRYRYPVRPVAFSGRHRPETLLRRLWLEYEGMPELLWRALEALPAQPGVDMAAGRAIGRVLRHATGPNALRQLAPFAASDRRWQRRLVAFALGEVAQHTGLRSAVQEQLRQWSRSRSVSIRCTVAETCAGSYGLARPTTALGLLDAVLDGPEGDAERNLRTAVSFALRVLLSEEPNHVRVLGKVGEWLASEHGTLRQALAVDVIGEMVRATPPRPGGSGPGRVSLADVLGDHPQQAVPLVALALDTPATHDVVAEGLIAIEQDPRMRCRAAFTPFLAALSGAARGRRGFTRFMLRRHRSRAAAPSERTAS</sequence>
<reference evidence="3" key="1">
    <citation type="journal article" date="2019" name="Int. J. Syst. Evol. Microbiol.">
        <title>The Global Catalogue of Microorganisms (GCM) 10K type strain sequencing project: providing services to taxonomists for standard genome sequencing and annotation.</title>
        <authorList>
            <consortium name="The Broad Institute Genomics Platform"/>
            <consortium name="The Broad Institute Genome Sequencing Center for Infectious Disease"/>
            <person name="Wu L."/>
            <person name="Ma J."/>
        </authorList>
    </citation>
    <scope>NUCLEOTIDE SEQUENCE [LARGE SCALE GENOMIC DNA]</scope>
    <source>
        <strain evidence="3">CGMCC 4.7455</strain>
    </source>
</reference>
<comment type="caution">
    <text evidence="2">The sequence shown here is derived from an EMBL/GenBank/DDBJ whole genome shotgun (WGS) entry which is preliminary data.</text>
</comment>
<accession>A0ABW4PEI6</accession>
<name>A0ABW4PEI6_9ACTN</name>
<dbReference type="Proteomes" id="UP001597365">
    <property type="component" value="Unassembled WGS sequence"/>
</dbReference>
<dbReference type="InterPro" id="IPR011989">
    <property type="entry name" value="ARM-like"/>
</dbReference>
<evidence type="ECO:0000256" key="1">
    <source>
        <dbReference type="SAM" id="MobiDB-lite"/>
    </source>
</evidence>
<proteinExistence type="predicted"/>
<keyword evidence="3" id="KW-1185">Reference proteome</keyword>
<gene>
    <name evidence="2" type="ORF">ACFSJS_05460</name>
</gene>
<dbReference type="RefSeq" id="WP_380897310.1">
    <property type="nucleotide sequence ID" value="NZ_JBHUFU010000002.1"/>
</dbReference>
<evidence type="ECO:0000313" key="2">
    <source>
        <dbReference type="EMBL" id="MFD1829106.1"/>
    </source>
</evidence>
<protein>
    <recommendedName>
        <fullName evidence="4">HEAT repeat domain-containing protein</fullName>
    </recommendedName>
</protein>
<evidence type="ECO:0000313" key="3">
    <source>
        <dbReference type="Proteomes" id="UP001597365"/>
    </source>
</evidence>
<feature type="region of interest" description="Disordered" evidence="1">
    <location>
        <begin position="1"/>
        <end position="33"/>
    </location>
</feature>
<dbReference type="Gene3D" id="1.25.10.10">
    <property type="entry name" value="Leucine-rich Repeat Variant"/>
    <property type="match status" value="1"/>
</dbReference>
<organism evidence="2 3">
    <name type="scientific">Streptomyces desertarenae</name>
    <dbReference type="NCBI Taxonomy" id="2666184"/>
    <lineage>
        <taxon>Bacteria</taxon>
        <taxon>Bacillati</taxon>
        <taxon>Actinomycetota</taxon>
        <taxon>Actinomycetes</taxon>
        <taxon>Kitasatosporales</taxon>
        <taxon>Streptomycetaceae</taxon>
        <taxon>Streptomyces</taxon>
    </lineage>
</organism>